<evidence type="ECO:0000313" key="2">
    <source>
        <dbReference type="Proteomes" id="UP001156905"/>
    </source>
</evidence>
<comment type="caution">
    <text evidence="1">The sequence shown here is derived from an EMBL/GenBank/DDBJ whole genome shotgun (WGS) entry which is preliminary data.</text>
</comment>
<proteinExistence type="predicted"/>
<dbReference type="RefSeq" id="WP_431309718.1">
    <property type="nucleotide sequence ID" value="NZ_BSOW01000042.1"/>
</dbReference>
<organism evidence="1 2">
    <name type="scientific">Bradyrhizobium iriomotense</name>
    <dbReference type="NCBI Taxonomy" id="441950"/>
    <lineage>
        <taxon>Bacteria</taxon>
        <taxon>Pseudomonadati</taxon>
        <taxon>Pseudomonadota</taxon>
        <taxon>Alphaproteobacteria</taxon>
        <taxon>Hyphomicrobiales</taxon>
        <taxon>Nitrobacteraceae</taxon>
        <taxon>Bradyrhizobium</taxon>
    </lineage>
</organism>
<protein>
    <recommendedName>
        <fullName evidence="3">Secreted protein</fullName>
    </recommendedName>
</protein>
<dbReference type="Proteomes" id="UP001156905">
    <property type="component" value="Unassembled WGS sequence"/>
</dbReference>
<keyword evidence="2" id="KW-1185">Reference proteome</keyword>
<name>A0ABQ6BDV2_9BRAD</name>
<evidence type="ECO:0000313" key="1">
    <source>
        <dbReference type="EMBL" id="GLR91090.1"/>
    </source>
</evidence>
<dbReference type="EMBL" id="BSOW01000042">
    <property type="protein sequence ID" value="GLR91090.1"/>
    <property type="molecule type" value="Genomic_DNA"/>
</dbReference>
<reference evidence="2" key="1">
    <citation type="journal article" date="2019" name="Int. J. Syst. Evol. Microbiol.">
        <title>The Global Catalogue of Microorganisms (GCM) 10K type strain sequencing project: providing services to taxonomists for standard genome sequencing and annotation.</title>
        <authorList>
            <consortium name="The Broad Institute Genomics Platform"/>
            <consortium name="The Broad Institute Genome Sequencing Center for Infectious Disease"/>
            <person name="Wu L."/>
            <person name="Ma J."/>
        </authorList>
    </citation>
    <scope>NUCLEOTIDE SEQUENCE [LARGE SCALE GENOMIC DNA]</scope>
    <source>
        <strain evidence="2">NBRC 102520</strain>
    </source>
</reference>
<evidence type="ECO:0008006" key="3">
    <source>
        <dbReference type="Google" id="ProtNLM"/>
    </source>
</evidence>
<sequence length="74" mass="8092">MIIITPTNSTLATVASATLLSATTPVIRYTTPRANIQPHFGSDAISGPGLKWRKISEFVVMAIRFESRRCMALL</sequence>
<gene>
    <name evidence="1" type="ORF">GCM10007857_78060</name>
</gene>
<accession>A0ABQ6BDV2</accession>